<organism evidence="8">
    <name type="scientific">Nakamurella sp. A5-74</name>
    <dbReference type="NCBI Taxonomy" id="3158264"/>
    <lineage>
        <taxon>Bacteria</taxon>
        <taxon>Bacillati</taxon>
        <taxon>Actinomycetota</taxon>
        <taxon>Actinomycetes</taxon>
        <taxon>Nakamurellales</taxon>
        <taxon>Nakamurellaceae</taxon>
        <taxon>Nakamurella</taxon>
    </lineage>
</organism>
<dbReference type="Pfam" id="PF01578">
    <property type="entry name" value="Cytochrom_C_asm"/>
    <property type="match status" value="1"/>
</dbReference>
<evidence type="ECO:0000256" key="6">
    <source>
        <dbReference type="SAM" id="Phobius"/>
    </source>
</evidence>
<accession>A0AAU8DTK7</accession>
<dbReference type="InterPro" id="IPR017562">
    <property type="entry name" value="Cyt_c_biogenesis_CcsA"/>
</dbReference>
<feature type="transmembrane region" description="Helical" evidence="6">
    <location>
        <begin position="325"/>
        <end position="346"/>
    </location>
</feature>
<evidence type="ECO:0000256" key="1">
    <source>
        <dbReference type="ARBA" id="ARBA00004141"/>
    </source>
</evidence>
<name>A0AAU8DTK7_9ACTN</name>
<proteinExistence type="predicted"/>
<feature type="transmembrane region" description="Helical" evidence="6">
    <location>
        <begin position="137"/>
        <end position="154"/>
    </location>
</feature>
<feature type="transmembrane region" description="Helical" evidence="6">
    <location>
        <begin position="161"/>
        <end position="182"/>
    </location>
</feature>
<evidence type="ECO:0000259" key="7">
    <source>
        <dbReference type="Pfam" id="PF01578"/>
    </source>
</evidence>
<keyword evidence="4 6" id="KW-1133">Transmembrane helix</keyword>
<dbReference type="PANTHER" id="PTHR30071">
    <property type="entry name" value="HEME EXPORTER PROTEIN C"/>
    <property type="match status" value="1"/>
</dbReference>
<keyword evidence="2 6" id="KW-0812">Transmembrane</keyword>
<evidence type="ECO:0000256" key="2">
    <source>
        <dbReference type="ARBA" id="ARBA00022692"/>
    </source>
</evidence>
<feature type="transmembrane region" description="Helical" evidence="6">
    <location>
        <begin position="7"/>
        <end position="25"/>
    </location>
</feature>
<keyword evidence="3" id="KW-0201">Cytochrome c-type biogenesis</keyword>
<reference evidence="8" key="1">
    <citation type="submission" date="2024-05" db="EMBL/GenBank/DDBJ databases">
        <authorList>
            <person name="Cai S.Y."/>
            <person name="Jin L.M."/>
            <person name="Li H.R."/>
        </authorList>
    </citation>
    <scope>NUCLEOTIDE SEQUENCE</scope>
    <source>
        <strain evidence="8">A5-74</strain>
    </source>
</reference>
<dbReference type="AlphaFoldDB" id="A0AAU8DTK7"/>
<feature type="transmembrane region" description="Helical" evidence="6">
    <location>
        <begin position="194"/>
        <end position="222"/>
    </location>
</feature>
<sequence>MAGFSDLAFQAAMAAYVVALICYGIEFAARRAMDPTQLEVASREHRLVKAGVGAPESLYADRHIDDRHIDERDIDERDIDDELDDDELDEGPRTQWGPLFGRAAVVLTVIGALVNATSVVTRGIAAGRLPLGNMYEFTSFICLAATTCWLIVLAKFKERALGFFVMIPVAILAFVAGTVLWIQAGPVQPSLNSYWKWIHVTTISASGSVLLVSGAASAMYLLRHRFDSKLLAARTDATATARVQASSLARLPSLAALDKIAYRTAIVAFPVYTFAVIAGALWAEVAWGRYWGWDPKETVAFVSWVFYAGYLHARATSGWRGARAAWINVVGFAAIIFNLFFVNMVITGLHSYAGVG</sequence>
<feature type="domain" description="Cytochrome c assembly protein" evidence="7">
    <location>
        <begin position="132"/>
        <end position="350"/>
    </location>
</feature>
<gene>
    <name evidence="8" type="primary">ccsB</name>
    <name evidence="8" type="ORF">ABLG96_05615</name>
</gene>
<dbReference type="NCBIfam" id="TIGR03144">
    <property type="entry name" value="cytochr_II_ccsB"/>
    <property type="match status" value="1"/>
</dbReference>
<dbReference type="InterPro" id="IPR002541">
    <property type="entry name" value="Cyt_c_assembly"/>
</dbReference>
<evidence type="ECO:0000256" key="4">
    <source>
        <dbReference type="ARBA" id="ARBA00022989"/>
    </source>
</evidence>
<keyword evidence="5 6" id="KW-0472">Membrane</keyword>
<feature type="transmembrane region" description="Helical" evidence="6">
    <location>
        <begin position="103"/>
        <end position="125"/>
    </location>
</feature>
<dbReference type="EMBL" id="CP159218">
    <property type="protein sequence ID" value="XCG64793.1"/>
    <property type="molecule type" value="Genomic_DNA"/>
</dbReference>
<dbReference type="RefSeq" id="WP_353650405.1">
    <property type="nucleotide sequence ID" value="NZ_CP159218.1"/>
</dbReference>
<evidence type="ECO:0000256" key="3">
    <source>
        <dbReference type="ARBA" id="ARBA00022748"/>
    </source>
</evidence>
<feature type="transmembrane region" description="Helical" evidence="6">
    <location>
        <begin position="260"/>
        <end position="283"/>
    </location>
</feature>
<protein>
    <submittedName>
        <fullName evidence="8">C-type cytochrome biogenesis protein CcsB</fullName>
    </submittedName>
</protein>
<dbReference type="InterPro" id="IPR045062">
    <property type="entry name" value="Cyt_c_biogenesis_CcsA/CcmC"/>
</dbReference>
<evidence type="ECO:0000313" key="8">
    <source>
        <dbReference type="EMBL" id="XCG64793.1"/>
    </source>
</evidence>
<evidence type="ECO:0000256" key="5">
    <source>
        <dbReference type="ARBA" id="ARBA00023136"/>
    </source>
</evidence>
<dbReference type="GO" id="GO:0020037">
    <property type="term" value="F:heme binding"/>
    <property type="evidence" value="ECO:0007669"/>
    <property type="project" value="InterPro"/>
</dbReference>
<dbReference type="PANTHER" id="PTHR30071:SF1">
    <property type="entry name" value="CYTOCHROME B_B6 PROTEIN-RELATED"/>
    <property type="match status" value="1"/>
</dbReference>
<dbReference type="GO" id="GO:0005886">
    <property type="term" value="C:plasma membrane"/>
    <property type="evidence" value="ECO:0007669"/>
    <property type="project" value="TreeGrafter"/>
</dbReference>
<feature type="transmembrane region" description="Helical" evidence="6">
    <location>
        <begin position="295"/>
        <end position="313"/>
    </location>
</feature>
<comment type="subcellular location">
    <subcellularLocation>
        <location evidence="1">Membrane</location>
        <topology evidence="1">Multi-pass membrane protein</topology>
    </subcellularLocation>
</comment>
<dbReference type="GO" id="GO:0017004">
    <property type="term" value="P:cytochrome complex assembly"/>
    <property type="evidence" value="ECO:0007669"/>
    <property type="project" value="UniProtKB-KW"/>
</dbReference>